<comment type="caution">
    <text evidence="1">The sequence shown here is derived from an EMBL/GenBank/DDBJ whole genome shotgun (WGS) entry which is preliminary data.</text>
</comment>
<dbReference type="AlphaFoldDB" id="A0A1D3CQX7"/>
<dbReference type="VEuPathDB" id="ToxoDB:cyc_03278"/>
<protein>
    <submittedName>
        <fullName evidence="1">Uncharacterized protein</fullName>
    </submittedName>
</protein>
<dbReference type="EMBL" id="JROU02002274">
    <property type="protein sequence ID" value="OEH73604.1"/>
    <property type="molecule type" value="Genomic_DNA"/>
</dbReference>
<evidence type="ECO:0000313" key="2">
    <source>
        <dbReference type="Proteomes" id="UP000095192"/>
    </source>
</evidence>
<evidence type="ECO:0000313" key="1">
    <source>
        <dbReference type="EMBL" id="OEH73604.1"/>
    </source>
</evidence>
<dbReference type="InParanoid" id="A0A1D3CQX7"/>
<accession>A0A1D3CQX7</accession>
<dbReference type="Proteomes" id="UP000095192">
    <property type="component" value="Unassembled WGS sequence"/>
</dbReference>
<keyword evidence="2" id="KW-1185">Reference proteome</keyword>
<organism evidence="1 2">
    <name type="scientific">Cyclospora cayetanensis</name>
    <dbReference type="NCBI Taxonomy" id="88456"/>
    <lineage>
        <taxon>Eukaryota</taxon>
        <taxon>Sar</taxon>
        <taxon>Alveolata</taxon>
        <taxon>Apicomplexa</taxon>
        <taxon>Conoidasida</taxon>
        <taxon>Coccidia</taxon>
        <taxon>Eucoccidiorida</taxon>
        <taxon>Eimeriorina</taxon>
        <taxon>Eimeriidae</taxon>
        <taxon>Cyclospora</taxon>
    </lineage>
</organism>
<gene>
    <name evidence="1" type="ORF">cyc_03278</name>
</gene>
<proteinExistence type="predicted"/>
<sequence>MQAIAKIRSAAGCVPLSANVRPVVLMCLWKSIALFPLTPPSSLYPSSLNLHLLSLQMRVFLFKNTSLLWLPFYFLYLSSPVRTAPPESSPAVDASSSTEKLDLLGGRVIPVSTSDQLIRPQPALQLIQEEVHITADLQPGLVRLSRQASNSDNGLGNLDFDPNYPAIAYSRKQSAASPTFSLLDFFESDWGEPYSIEEDEESESSFFSPWLGPPSTGVSNSLRGLIRRGGMY</sequence>
<reference evidence="1 2" key="1">
    <citation type="journal article" date="2016" name="BMC Genomics">
        <title>Comparative genomics reveals Cyclospora cayetanensis possesses coccidia-like metabolism and invasion components but unique surface antigens.</title>
        <authorList>
            <person name="Liu S."/>
            <person name="Wang L."/>
            <person name="Zheng H."/>
            <person name="Xu Z."/>
            <person name="Roellig D.M."/>
            <person name="Li N."/>
            <person name="Frace M.A."/>
            <person name="Tang K."/>
            <person name="Arrowood M.J."/>
            <person name="Moss D.M."/>
            <person name="Zhang L."/>
            <person name="Feng Y."/>
            <person name="Xiao L."/>
        </authorList>
    </citation>
    <scope>NUCLEOTIDE SEQUENCE [LARGE SCALE GENOMIC DNA]</scope>
    <source>
        <strain evidence="1 2">CHN_HEN01</strain>
    </source>
</reference>
<name>A0A1D3CQX7_9EIME</name>